<evidence type="ECO:0000256" key="4">
    <source>
        <dbReference type="ARBA" id="ARBA00022824"/>
    </source>
</evidence>
<keyword evidence="10" id="KW-1185">Reference proteome</keyword>
<keyword evidence="7 8" id="KW-0472">Membrane</keyword>
<name>A0AAD4MYI6_9BILA</name>
<organism evidence="9 10">
    <name type="scientific">Ditylenchus destructor</name>
    <dbReference type="NCBI Taxonomy" id="166010"/>
    <lineage>
        <taxon>Eukaryota</taxon>
        <taxon>Metazoa</taxon>
        <taxon>Ecdysozoa</taxon>
        <taxon>Nematoda</taxon>
        <taxon>Chromadorea</taxon>
        <taxon>Rhabditida</taxon>
        <taxon>Tylenchina</taxon>
        <taxon>Tylenchomorpha</taxon>
        <taxon>Sphaerularioidea</taxon>
        <taxon>Anguinidae</taxon>
        <taxon>Anguininae</taxon>
        <taxon>Ditylenchus</taxon>
    </lineage>
</organism>
<feature type="transmembrane region" description="Helical" evidence="8">
    <location>
        <begin position="89"/>
        <end position="109"/>
    </location>
</feature>
<dbReference type="AlphaFoldDB" id="A0AAD4MYI6"/>
<dbReference type="Pfam" id="PF10261">
    <property type="entry name" value="FIT"/>
    <property type="match status" value="1"/>
</dbReference>
<accession>A0AAD4MYI6</accession>
<reference evidence="9" key="1">
    <citation type="submission" date="2022-01" db="EMBL/GenBank/DDBJ databases">
        <title>Genome Sequence Resource for Two Populations of Ditylenchus destructor, the Migratory Endoparasitic Phytonematode.</title>
        <authorList>
            <person name="Zhang H."/>
            <person name="Lin R."/>
            <person name="Xie B."/>
        </authorList>
    </citation>
    <scope>NUCLEOTIDE SEQUENCE</scope>
    <source>
        <strain evidence="9">BazhouSP</strain>
    </source>
</reference>
<keyword evidence="5 8" id="KW-1133">Transmembrane helix</keyword>
<evidence type="ECO:0000256" key="6">
    <source>
        <dbReference type="ARBA" id="ARBA00023098"/>
    </source>
</evidence>
<feature type="transmembrane region" description="Helical" evidence="8">
    <location>
        <begin position="227"/>
        <end position="245"/>
    </location>
</feature>
<keyword evidence="2 8" id="KW-0812">Transmembrane</keyword>
<feature type="transmembrane region" description="Helical" evidence="8">
    <location>
        <begin position="59"/>
        <end position="77"/>
    </location>
</feature>
<evidence type="ECO:0000313" key="9">
    <source>
        <dbReference type="EMBL" id="KAI1708866.1"/>
    </source>
</evidence>
<dbReference type="GO" id="GO:0008654">
    <property type="term" value="P:phospholipid biosynthetic process"/>
    <property type="evidence" value="ECO:0007669"/>
    <property type="project" value="TreeGrafter"/>
</dbReference>
<dbReference type="GO" id="GO:0010945">
    <property type="term" value="F:coenzyme A diphosphatase activity"/>
    <property type="evidence" value="ECO:0007669"/>
    <property type="project" value="InterPro"/>
</dbReference>
<comment type="subcellular location">
    <subcellularLocation>
        <location evidence="1">Endoplasmic reticulum membrane</location>
        <topology evidence="1">Multi-pass membrane protein</topology>
    </subcellularLocation>
</comment>
<sequence>MRVVSIAKKYLFLDVRYRAMSYFGAIILLSYLAAILSPSKSSYLVQKHNVLNQYGTKLGWFWTSILLIPFMWLTSTLHYESMSKALCALSRYAIATLLWYLCTGIFMHVEHQTSGCFDDKSNDFSECSGSDRCCIGQRAAGFDISGHMFLLLYSILIINEEVSSFWNWPRAPRTTPMHIPNVSEYNAYKKTTKYIRHLFVGLFCLHIFWDLQLVITVLFYHEFLHKVFAAAIAVLCWASTYRLLFPFASIAPIKRHVKYS</sequence>
<dbReference type="GO" id="GO:0034389">
    <property type="term" value="P:lipid droplet organization"/>
    <property type="evidence" value="ECO:0007669"/>
    <property type="project" value="TreeGrafter"/>
</dbReference>
<keyword evidence="4" id="KW-0256">Endoplasmic reticulum</keyword>
<keyword evidence="6" id="KW-0443">Lipid metabolism</keyword>
<dbReference type="GO" id="GO:0019915">
    <property type="term" value="P:lipid storage"/>
    <property type="evidence" value="ECO:0007669"/>
    <property type="project" value="InterPro"/>
</dbReference>
<dbReference type="InterPro" id="IPR019388">
    <property type="entry name" value="FIT"/>
</dbReference>
<feature type="transmembrane region" description="Helical" evidence="8">
    <location>
        <begin position="198"/>
        <end position="221"/>
    </location>
</feature>
<dbReference type="EMBL" id="JAKKPZ010000033">
    <property type="protein sequence ID" value="KAI1708866.1"/>
    <property type="molecule type" value="Genomic_DNA"/>
</dbReference>
<evidence type="ECO:0000313" key="10">
    <source>
        <dbReference type="Proteomes" id="UP001201812"/>
    </source>
</evidence>
<protein>
    <submittedName>
        <fullName evidence="9">Inositol phospholipid synthesis and fat-storage-inducing TM domain-containing protein</fullName>
    </submittedName>
</protein>
<dbReference type="PANTHER" id="PTHR23129:SF0">
    <property type="entry name" value="ACYL-COENZYME A DIPHOSPHATASE FITM2"/>
    <property type="match status" value="1"/>
</dbReference>
<proteinExistence type="predicted"/>
<evidence type="ECO:0000256" key="7">
    <source>
        <dbReference type="ARBA" id="ARBA00023136"/>
    </source>
</evidence>
<evidence type="ECO:0000256" key="1">
    <source>
        <dbReference type="ARBA" id="ARBA00004477"/>
    </source>
</evidence>
<dbReference type="Proteomes" id="UP001201812">
    <property type="component" value="Unassembled WGS sequence"/>
</dbReference>
<evidence type="ECO:0000256" key="8">
    <source>
        <dbReference type="SAM" id="Phobius"/>
    </source>
</evidence>
<feature type="transmembrane region" description="Helical" evidence="8">
    <location>
        <begin position="148"/>
        <end position="168"/>
    </location>
</feature>
<evidence type="ECO:0000256" key="2">
    <source>
        <dbReference type="ARBA" id="ARBA00022692"/>
    </source>
</evidence>
<gene>
    <name evidence="9" type="ORF">DdX_11623</name>
</gene>
<keyword evidence="3" id="KW-0378">Hydrolase</keyword>
<evidence type="ECO:0000256" key="5">
    <source>
        <dbReference type="ARBA" id="ARBA00022989"/>
    </source>
</evidence>
<feature type="transmembrane region" description="Helical" evidence="8">
    <location>
        <begin position="20"/>
        <end position="39"/>
    </location>
</feature>
<dbReference type="PANTHER" id="PTHR23129">
    <property type="entry name" value="ACYL-COENZYME A DIPHOSPHATASE FITM2"/>
    <property type="match status" value="1"/>
</dbReference>
<dbReference type="GO" id="GO:0005789">
    <property type="term" value="C:endoplasmic reticulum membrane"/>
    <property type="evidence" value="ECO:0007669"/>
    <property type="project" value="UniProtKB-SubCell"/>
</dbReference>
<evidence type="ECO:0000256" key="3">
    <source>
        <dbReference type="ARBA" id="ARBA00022801"/>
    </source>
</evidence>
<comment type="caution">
    <text evidence="9">The sequence shown here is derived from an EMBL/GenBank/DDBJ whole genome shotgun (WGS) entry which is preliminary data.</text>
</comment>